<sequence>MGGLFNNPFALALATLVGTIVGAGIFGLPYVTAKAGVALGVFYLVLLGVVVMLLHLMFGEIALRTQAKCRLIGYASLYLGGWAKKLVTLSTVVGIVGALLAYTILGGDFLRIALGSFIPIPNFAFAIVFWLIFSLFILRGIQTIARMELFFNIALFLVVGAIFVFAFPYIQTKNLILLDFSYPLLPYGVVLFAYLGLSAIPETAELFKRSSEKQHLDNLIVWASIISGALFLVFTLVVVGVSGAATSQDALTGLIPFLGEKVAVLGALFGLIVIATSFLVLGNYLKNSLRYDYHMPYGLACALTIFPPIFLFLIGLREFILVIGLVGALVAALEGSVIALVYRIAKKKGDREPEYSLSIPRPLLFTMVALLLLGAVFEFFF</sequence>
<dbReference type="EMBL" id="LCPH01000001">
    <property type="protein sequence ID" value="KKU93572.1"/>
    <property type="molecule type" value="Genomic_DNA"/>
</dbReference>
<feature type="transmembrane region" description="Helical" evidence="8">
    <location>
        <begin position="320"/>
        <end position="342"/>
    </location>
</feature>
<evidence type="ECO:0000256" key="1">
    <source>
        <dbReference type="ARBA" id="ARBA00004429"/>
    </source>
</evidence>
<evidence type="ECO:0000256" key="2">
    <source>
        <dbReference type="ARBA" id="ARBA00022448"/>
    </source>
</evidence>
<dbReference type="Pfam" id="PF03222">
    <property type="entry name" value="Trp_Tyr_perm"/>
    <property type="match status" value="1"/>
</dbReference>
<keyword evidence="4" id="KW-0997">Cell inner membrane</keyword>
<dbReference type="GO" id="GO:0015179">
    <property type="term" value="F:L-amino acid transmembrane transporter activity"/>
    <property type="evidence" value="ECO:0007669"/>
    <property type="project" value="TreeGrafter"/>
</dbReference>
<evidence type="ECO:0000256" key="7">
    <source>
        <dbReference type="ARBA" id="ARBA00023136"/>
    </source>
</evidence>
<dbReference type="GO" id="GO:0005886">
    <property type="term" value="C:plasma membrane"/>
    <property type="evidence" value="ECO:0007669"/>
    <property type="project" value="UniProtKB-SubCell"/>
</dbReference>
<gene>
    <name evidence="9" type="ORF">UY25_C0001G0065</name>
</gene>
<proteinExistence type="predicted"/>
<feature type="transmembrane region" description="Helical" evidence="8">
    <location>
        <begin position="149"/>
        <end position="170"/>
    </location>
</feature>
<keyword evidence="6 8" id="KW-1133">Transmembrane helix</keyword>
<dbReference type="PANTHER" id="PTHR22950">
    <property type="entry name" value="AMINO ACID TRANSPORTER"/>
    <property type="match status" value="1"/>
</dbReference>
<feature type="transmembrane region" description="Helical" evidence="8">
    <location>
        <begin position="297"/>
        <end position="314"/>
    </location>
</feature>
<dbReference type="Proteomes" id="UP000034462">
    <property type="component" value="Unassembled WGS sequence"/>
</dbReference>
<organism evidence="9 10">
    <name type="scientific">Candidatus Yanofskybacteria bacterium GW2011_GWC1_48_11</name>
    <dbReference type="NCBI Taxonomy" id="1619027"/>
    <lineage>
        <taxon>Bacteria</taxon>
        <taxon>Candidatus Yanofskyibacteriota</taxon>
    </lineage>
</organism>
<keyword evidence="3" id="KW-1003">Cell membrane</keyword>
<evidence type="ECO:0000256" key="6">
    <source>
        <dbReference type="ARBA" id="ARBA00022989"/>
    </source>
</evidence>
<feature type="transmembrane region" description="Helical" evidence="8">
    <location>
        <begin position="363"/>
        <end position="380"/>
    </location>
</feature>
<dbReference type="InterPro" id="IPR018227">
    <property type="entry name" value="Amino_acid_transport_2"/>
</dbReference>
<evidence type="ECO:0000313" key="9">
    <source>
        <dbReference type="EMBL" id="KKU93572.1"/>
    </source>
</evidence>
<feature type="transmembrane region" description="Helical" evidence="8">
    <location>
        <begin position="262"/>
        <end position="285"/>
    </location>
</feature>
<feature type="transmembrane region" description="Helical" evidence="8">
    <location>
        <begin position="9"/>
        <end position="31"/>
    </location>
</feature>
<evidence type="ECO:0000256" key="5">
    <source>
        <dbReference type="ARBA" id="ARBA00022692"/>
    </source>
</evidence>
<accession>A0A837IQ83</accession>
<name>A0A837IQ83_9BACT</name>
<feature type="transmembrane region" description="Helical" evidence="8">
    <location>
        <begin position="220"/>
        <end position="242"/>
    </location>
</feature>
<comment type="subcellular location">
    <subcellularLocation>
        <location evidence="1">Cell inner membrane</location>
        <topology evidence="1">Multi-pass membrane protein</topology>
    </subcellularLocation>
</comment>
<evidence type="ECO:0000256" key="3">
    <source>
        <dbReference type="ARBA" id="ARBA00022475"/>
    </source>
</evidence>
<keyword evidence="2" id="KW-0813">Transport</keyword>
<keyword evidence="7 8" id="KW-0472">Membrane</keyword>
<feature type="transmembrane region" description="Helical" evidence="8">
    <location>
        <begin position="37"/>
        <end position="58"/>
    </location>
</feature>
<feature type="transmembrane region" description="Helical" evidence="8">
    <location>
        <begin position="86"/>
        <end position="105"/>
    </location>
</feature>
<evidence type="ECO:0000256" key="4">
    <source>
        <dbReference type="ARBA" id="ARBA00022519"/>
    </source>
</evidence>
<evidence type="ECO:0000256" key="8">
    <source>
        <dbReference type="SAM" id="Phobius"/>
    </source>
</evidence>
<comment type="caution">
    <text evidence="9">The sequence shown here is derived from an EMBL/GenBank/DDBJ whole genome shotgun (WGS) entry which is preliminary data.</text>
</comment>
<feature type="transmembrane region" description="Helical" evidence="8">
    <location>
        <begin position="182"/>
        <end position="200"/>
    </location>
</feature>
<reference evidence="9 10" key="1">
    <citation type="journal article" date="2015" name="Nature">
        <title>rRNA introns, odd ribosomes, and small enigmatic genomes across a large radiation of phyla.</title>
        <authorList>
            <person name="Brown C.T."/>
            <person name="Hug L.A."/>
            <person name="Thomas B.C."/>
            <person name="Sharon I."/>
            <person name="Castelle C.J."/>
            <person name="Singh A."/>
            <person name="Wilkins M.J."/>
            <person name="Williams K.H."/>
            <person name="Banfield J.F."/>
        </authorList>
    </citation>
    <scope>NUCLEOTIDE SEQUENCE [LARGE SCALE GENOMIC DNA]</scope>
</reference>
<keyword evidence="5 8" id="KW-0812">Transmembrane</keyword>
<dbReference type="AlphaFoldDB" id="A0A837IQ83"/>
<dbReference type="Gene3D" id="1.20.1740.10">
    <property type="entry name" value="Amino acid/polyamine transporter I"/>
    <property type="match status" value="1"/>
</dbReference>
<protein>
    <submittedName>
        <fullName evidence="9">Aromatic amino acid permease</fullName>
    </submittedName>
</protein>
<feature type="transmembrane region" description="Helical" evidence="8">
    <location>
        <begin position="117"/>
        <end position="137"/>
    </location>
</feature>
<evidence type="ECO:0000313" key="10">
    <source>
        <dbReference type="Proteomes" id="UP000034462"/>
    </source>
</evidence>